<evidence type="ECO:0000256" key="1">
    <source>
        <dbReference type="SAM" id="MobiDB-lite"/>
    </source>
</evidence>
<keyword evidence="3" id="KW-1185">Reference proteome</keyword>
<sequence length="222" mass="26205">MSGINMPKDQKISHLIKGVAEDLYQVLINSEVSTVDKFVMCCHEVDAIRKKRVVALRYKRQPNVTPISTAIEEDPSDLIRRIVKEIEKVFPRTVTTKRTDESSWRPRPRPRQENIPTKQDTGRKTDLWRTSDNVPICFHGGRPGHVTRYCRDRRRIFSAARQRRQLEQYERWDSDSVSDYGRDPESNYQHYRSNSPYPRCNPQRCQSRSPFRRSPVRTSEEN</sequence>
<dbReference type="EMBL" id="BMAV01008508">
    <property type="protein sequence ID" value="GFY52148.1"/>
    <property type="molecule type" value="Genomic_DNA"/>
</dbReference>
<organism evidence="2 3">
    <name type="scientific">Trichonephila inaurata madagascariensis</name>
    <dbReference type="NCBI Taxonomy" id="2747483"/>
    <lineage>
        <taxon>Eukaryota</taxon>
        <taxon>Metazoa</taxon>
        <taxon>Ecdysozoa</taxon>
        <taxon>Arthropoda</taxon>
        <taxon>Chelicerata</taxon>
        <taxon>Arachnida</taxon>
        <taxon>Araneae</taxon>
        <taxon>Araneomorphae</taxon>
        <taxon>Entelegynae</taxon>
        <taxon>Araneoidea</taxon>
        <taxon>Nephilidae</taxon>
        <taxon>Trichonephila</taxon>
        <taxon>Trichonephila inaurata</taxon>
    </lineage>
</organism>
<dbReference type="Proteomes" id="UP000886998">
    <property type="component" value="Unassembled WGS sequence"/>
</dbReference>
<dbReference type="AlphaFoldDB" id="A0A8X6XE84"/>
<gene>
    <name evidence="2" type="primary">AVEN_146697_1</name>
    <name evidence="2" type="ORF">TNIN_349681</name>
</gene>
<reference evidence="2" key="1">
    <citation type="submission" date="2020-08" db="EMBL/GenBank/DDBJ databases">
        <title>Multicomponent nature underlies the extraordinary mechanical properties of spider dragline silk.</title>
        <authorList>
            <person name="Kono N."/>
            <person name="Nakamura H."/>
            <person name="Mori M."/>
            <person name="Yoshida Y."/>
            <person name="Ohtoshi R."/>
            <person name="Malay A.D."/>
            <person name="Moran D.A.P."/>
            <person name="Tomita M."/>
            <person name="Numata K."/>
            <person name="Arakawa K."/>
        </authorList>
    </citation>
    <scope>NUCLEOTIDE SEQUENCE</scope>
</reference>
<comment type="caution">
    <text evidence="2">The sequence shown here is derived from an EMBL/GenBank/DDBJ whole genome shotgun (WGS) entry which is preliminary data.</text>
</comment>
<name>A0A8X6XE84_9ARAC</name>
<feature type="region of interest" description="Disordered" evidence="1">
    <location>
        <begin position="94"/>
        <end position="126"/>
    </location>
</feature>
<protein>
    <submittedName>
        <fullName evidence="2">CCHC-type domain-containing protein</fullName>
    </submittedName>
</protein>
<feature type="compositionally biased region" description="Polar residues" evidence="1">
    <location>
        <begin position="186"/>
        <end position="196"/>
    </location>
</feature>
<feature type="compositionally biased region" description="Basic and acidic residues" evidence="1">
    <location>
        <begin position="174"/>
        <end position="185"/>
    </location>
</feature>
<feature type="region of interest" description="Disordered" evidence="1">
    <location>
        <begin position="174"/>
        <end position="222"/>
    </location>
</feature>
<accession>A0A8X6XE84</accession>
<evidence type="ECO:0000313" key="3">
    <source>
        <dbReference type="Proteomes" id="UP000886998"/>
    </source>
</evidence>
<dbReference type="OrthoDB" id="8034694at2759"/>
<proteinExistence type="predicted"/>
<evidence type="ECO:0000313" key="2">
    <source>
        <dbReference type="EMBL" id="GFY52148.1"/>
    </source>
</evidence>